<comment type="caution">
    <text evidence="2">The sequence shown here is derived from an EMBL/GenBank/DDBJ whole genome shotgun (WGS) entry which is preliminary data.</text>
</comment>
<keyword evidence="1" id="KW-0812">Transmembrane</keyword>
<name>A0ABV9FP34_9BACL</name>
<feature type="transmembrane region" description="Helical" evidence="1">
    <location>
        <begin position="80"/>
        <end position="99"/>
    </location>
</feature>
<protein>
    <submittedName>
        <fullName evidence="2">DUF2628 domain-containing protein</fullName>
    </submittedName>
</protein>
<evidence type="ECO:0000313" key="2">
    <source>
        <dbReference type="EMBL" id="MFC4601974.1"/>
    </source>
</evidence>
<organism evidence="2 3">
    <name type="scientific">Cohnella hongkongensis</name>
    <dbReference type="NCBI Taxonomy" id="178337"/>
    <lineage>
        <taxon>Bacteria</taxon>
        <taxon>Bacillati</taxon>
        <taxon>Bacillota</taxon>
        <taxon>Bacilli</taxon>
        <taxon>Bacillales</taxon>
        <taxon>Paenibacillaceae</taxon>
        <taxon>Cohnella</taxon>
    </lineage>
</organism>
<dbReference type="RefSeq" id="WP_378102814.1">
    <property type="nucleotide sequence ID" value="NZ_JBHSEP010000035.1"/>
</dbReference>
<reference evidence="3" key="1">
    <citation type="journal article" date="2019" name="Int. J. Syst. Evol. Microbiol.">
        <title>The Global Catalogue of Microorganisms (GCM) 10K type strain sequencing project: providing services to taxonomists for standard genome sequencing and annotation.</title>
        <authorList>
            <consortium name="The Broad Institute Genomics Platform"/>
            <consortium name="The Broad Institute Genome Sequencing Center for Infectious Disease"/>
            <person name="Wu L."/>
            <person name="Ma J."/>
        </authorList>
    </citation>
    <scope>NUCLEOTIDE SEQUENCE [LARGE SCALE GENOMIC DNA]</scope>
    <source>
        <strain evidence="3">CCUG 49571</strain>
    </source>
</reference>
<gene>
    <name evidence="2" type="ORF">ACFO3S_27305</name>
</gene>
<evidence type="ECO:0000256" key="1">
    <source>
        <dbReference type="SAM" id="Phobius"/>
    </source>
</evidence>
<dbReference type="Proteomes" id="UP001596028">
    <property type="component" value="Unassembled WGS sequence"/>
</dbReference>
<feature type="transmembrane region" description="Helical" evidence="1">
    <location>
        <begin position="133"/>
        <end position="153"/>
    </location>
</feature>
<keyword evidence="1" id="KW-1133">Transmembrane helix</keyword>
<evidence type="ECO:0000313" key="3">
    <source>
        <dbReference type="Proteomes" id="UP001596028"/>
    </source>
</evidence>
<dbReference type="EMBL" id="JBHSEP010000035">
    <property type="protein sequence ID" value="MFC4601974.1"/>
    <property type="molecule type" value="Genomic_DNA"/>
</dbReference>
<proteinExistence type="predicted"/>
<sequence length="155" mass="18480">MSYIKNPIVTEEHLRNFASNDYYIEAWNKNSKWNWGAFWLGGIFLLYRKMYLAFIIFLVANVFMLVVTSSLNLSTLEFRLVFMLLLNVPLAFFINNIYLRHAEKKIEKIIKDNKDDQKLQEYHIRKVGGFNFFIPYTVYFVVPLCLTLVYVNLIQ</sequence>
<keyword evidence="1" id="KW-0472">Membrane</keyword>
<accession>A0ABV9FP34</accession>
<keyword evidence="3" id="KW-1185">Reference proteome</keyword>